<comment type="caution">
    <text evidence="2">The sequence shown here is derived from an EMBL/GenBank/DDBJ whole genome shotgun (WGS) entry which is preliminary data.</text>
</comment>
<keyword evidence="3" id="KW-1185">Reference proteome</keyword>
<keyword evidence="1" id="KW-0472">Membrane</keyword>
<dbReference type="OrthoDB" id="9809859at2"/>
<name>A0A369CA27_9GAMM</name>
<feature type="transmembrane region" description="Helical" evidence="1">
    <location>
        <begin position="105"/>
        <end position="123"/>
    </location>
</feature>
<proteinExistence type="predicted"/>
<evidence type="ECO:0000313" key="2">
    <source>
        <dbReference type="EMBL" id="RCX30749.1"/>
    </source>
</evidence>
<gene>
    <name evidence="2" type="ORF">DFQ59_104185</name>
</gene>
<dbReference type="RefSeq" id="WP_114279730.1">
    <property type="nucleotide sequence ID" value="NZ_QPJY01000004.1"/>
</dbReference>
<keyword evidence="1" id="KW-1133">Transmembrane helix</keyword>
<accession>A0A369CA27</accession>
<feature type="transmembrane region" description="Helical" evidence="1">
    <location>
        <begin position="237"/>
        <end position="262"/>
    </location>
</feature>
<dbReference type="Proteomes" id="UP000252707">
    <property type="component" value="Unassembled WGS sequence"/>
</dbReference>
<dbReference type="EMBL" id="QPJY01000004">
    <property type="protein sequence ID" value="RCX30749.1"/>
    <property type="molecule type" value="Genomic_DNA"/>
</dbReference>
<evidence type="ECO:0000256" key="1">
    <source>
        <dbReference type="SAM" id="Phobius"/>
    </source>
</evidence>
<feature type="transmembrane region" description="Helical" evidence="1">
    <location>
        <begin position="12"/>
        <end position="34"/>
    </location>
</feature>
<keyword evidence="1" id="KW-0812">Transmembrane</keyword>
<reference evidence="2 3" key="1">
    <citation type="submission" date="2018-07" db="EMBL/GenBank/DDBJ databases">
        <title>Genomic Encyclopedia of Type Strains, Phase IV (KMG-IV): sequencing the most valuable type-strain genomes for metagenomic binning, comparative biology and taxonomic classification.</title>
        <authorList>
            <person name="Goeker M."/>
        </authorList>
    </citation>
    <scope>NUCLEOTIDE SEQUENCE [LARGE SCALE GENOMIC DNA]</scope>
    <source>
        <strain evidence="2 3">DSM 26407</strain>
    </source>
</reference>
<feature type="transmembrane region" description="Helical" evidence="1">
    <location>
        <begin position="130"/>
        <end position="149"/>
    </location>
</feature>
<feature type="transmembrane region" description="Helical" evidence="1">
    <location>
        <begin position="296"/>
        <end position="317"/>
    </location>
</feature>
<sequence>MNAANQSKQTLIIGVLTLASIALLAVIYFTPIWWVSLTAPNYPEHTFPDGIRIHFHVDGVFNGCETRKSTEVKEAEALECKHEMDTINHYVGMYPISAGAPVERAVSPFVFTLLGVMLVAFVMPGRKSRTAVLLAGSLAIAGWMSVALYSEGGFKYTSPGYQSDVMETLDLDREDVADWSGLMAVEESYFEALGRYFPGQDMAERVQLIVNIVQGVFVAMLVAMAVLVVGAWKWKPFYWLLIVVPMLLPLFFIIDYSGWLWWFGHNLSSMGAFTVKPFMPTVFGDGKVAQFSTHSYPYTGFGLMMASSFLLLLAALLRGRQMRHGGFKV</sequence>
<feature type="transmembrane region" description="Helical" evidence="1">
    <location>
        <begin position="208"/>
        <end position="230"/>
    </location>
</feature>
<dbReference type="AlphaFoldDB" id="A0A369CA27"/>
<evidence type="ECO:0000313" key="3">
    <source>
        <dbReference type="Proteomes" id="UP000252707"/>
    </source>
</evidence>
<evidence type="ECO:0008006" key="4">
    <source>
        <dbReference type="Google" id="ProtNLM"/>
    </source>
</evidence>
<protein>
    <recommendedName>
        <fullName evidence="4">Cytochrome C</fullName>
    </recommendedName>
</protein>
<organism evidence="2 3">
    <name type="scientific">Thioalbus denitrificans</name>
    <dbReference type="NCBI Taxonomy" id="547122"/>
    <lineage>
        <taxon>Bacteria</taxon>
        <taxon>Pseudomonadati</taxon>
        <taxon>Pseudomonadota</taxon>
        <taxon>Gammaproteobacteria</taxon>
        <taxon>Chromatiales</taxon>
        <taxon>Ectothiorhodospiraceae</taxon>
        <taxon>Thioalbus</taxon>
    </lineage>
</organism>